<dbReference type="GO" id="GO:0005737">
    <property type="term" value="C:cytoplasm"/>
    <property type="evidence" value="ECO:0007669"/>
    <property type="project" value="TreeGrafter"/>
</dbReference>
<organism evidence="7 8">
    <name type="scientific">Parachaetomium inaequale</name>
    <dbReference type="NCBI Taxonomy" id="2588326"/>
    <lineage>
        <taxon>Eukaryota</taxon>
        <taxon>Fungi</taxon>
        <taxon>Dikarya</taxon>
        <taxon>Ascomycota</taxon>
        <taxon>Pezizomycotina</taxon>
        <taxon>Sordariomycetes</taxon>
        <taxon>Sordariomycetidae</taxon>
        <taxon>Sordariales</taxon>
        <taxon>Chaetomiaceae</taxon>
        <taxon>Parachaetomium</taxon>
    </lineage>
</organism>
<accession>A0AAN6SP89</accession>
<dbReference type="SUPFAM" id="SSF49899">
    <property type="entry name" value="Concanavalin A-like lectins/glucanases"/>
    <property type="match status" value="1"/>
</dbReference>
<name>A0AAN6SP89_9PEZI</name>
<dbReference type="Gene3D" id="2.60.120.560">
    <property type="entry name" value="Exo-inulinase, domain 1"/>
    <property type="match status" value="1"/>
</dbReference>
<evidence type="ECO:0000313" key="7">
    <source>
        <dbReference type="EMBL" id="KAK4034543.1"/>
    </source>
</evidence>
<dbReference type="InterPro" id="IPR013320">
    <property type="entry name" value="ConA-like_dom_sf"/>
</dbReference>
<reference evidence="8" key="1">
    <citation type="journal article" date="2023" name="Mol. Phylogenet. Evol.">
        <title>Genome-scale phylogeny and comparative genomics of the fungal order Sordariales.</title>
        <authorList>
            <person name="Hensen N."/>
            <person name="Bonometti L."/>
            <person name="Westerberg I."/>
            <person name="Brannstrom I.O."/>
            <person name="Guillou S."/>
            <person name="Cros-Aarteil S."/>
            <person name="Calhoun S."/>
            <person name="Haridas S."/>
            <person name="Kuo A."/>
            <person name="Mondo S."/>
            <person name="Pangilinan J."/>
            <person name="Riley R."/>
            <person name="LaButti K."/>
            <person name="Andreopoulos B."/>
            <person name="Lipzen A."/>
            <person name="Chen C."/>
            <person name="Yan M."/>
            <person name="Daum C."/>
            <person name="Ng V."/>
            <person name="Clum A."/>
            <person name="Steindorff A."/>
            <person name="Ohm R.A."/>
            <person name="Martin F."/>
            <person name="Silar P."/>
            <person name="Natvig D.O."/>
            <person name="Lalanne C."/>
            <person name="Gautier V."/>
            <person name="Ament-Velasquez S.L."/>
            <person name="Kruys A."/>
            <person name="Hutchinson M.I."/>
            <person name="Powell A.J."/>
            <person name="Barry K."/>
            <person name="Miller A.N."/>
            <person name="Grigoriev I.V."/>
            <person name="Debuchy R."/>
            <person name="Gladieux P."/>
            <person name="Hiltunen Thoren M."/>
            <person name="Johannesson H."/>
        </authorList>
    </citation>
    <scope>NUCLEOTIDE SEQUENCE [LARGE SCALE GENOMIC DNA]</scope>
    <source>
        <strain evidence="8">CBS 284.82</strain>
    </source>
</reference>
<dbReference type="PANTHER" id="PTHR42800">
    <property type="entry name" value="EXOINULINASE INUD (AFU_ORTHOLOGUE AFUA_5G00480)"/>
    <property type="match status" value="1"/>
</dbReference>
<dbReference type="SMART" id="SM00640">
    <property type="entry name" value="Glyco_32"/>
    <property type="match status" value="1"/>
</dbReference>
<keyword evidence="8" id="KW-1185">Reference proteome</keyword>
<dbReference type="InterPro" id="IPR001362">
    <property type="entry name" value="Glyco_hydro_32"/>
</dbReference>
<dbReference type="EMBL" id="MU854475">
    <property type="protein sequence ID" value="KAK4034543.1"/>
    <property type="molecule type" value="Genomic_DNA"/>
</dbReference>
<feature type="domain" description="Glycosyl hydrolase family 32 N-terminal" evidence="5">
    <location>
        <begin position="145"/>
        <end position="244"/>
    </location>
</feature>
<dbReference type="InterPro" id="IPR013148">
    <property type="entry name" value="Glyco_hydro_32_N"/>
</dbReference>
<evidence type="ECO:0000256" key="1">
    <source>
        <dbReference type="ARBA" id="ARBA00009902"/>
    </source>
</evidence>
<evidence type="ECO:0000259" key="6">
    <source>
        <dbReference type="Pfam" id="PF08244"/>
    </source>
</evidence>
<feature type="domain" description="Glycosyl hydrolase family 32 C-terminal" evidence="6">
    <location>
        <begin position="315"/>
        <end position="429"/>
    </location>
</feature>
<dbReference type="CDD" id="cd18621">
    <property type="entry name" value="GH32_XdINV-like"/>
    <property type="match status" value="1"/>
</dbReference>
<dbReference type="Pfam" id="PF00251">
    <property type="entry name" value="Glyco_hydro_32N"/>
    <property type="match status" value="2"/>
</dbReference>
<keyword evidence="2 4" id="KW-0378">Hydrolase</keyword>
<dbReference type="AlphaFoldDB" id="A0AAN6SP89"/>
<evidence type="ECO:0000313" key="8">
    <source>
        <dbReference type="Proteomes" id="UP001303115"/>
    </source>
</evidence>
<dbReference type="GO" id="GO:0005987">
    <property type="term" value="P:sucrose catabolic process"/>
    <property type="evidence" value="ECO:0007669"/>
    <property type="project" value="TreeGrafter"/>
</dbReference>
<proteinExistence type="inferred from homology"/>
<dbReference type="InterPro" id="IPR023296">
    <property type="entry name" value="Glyco_hydro_beta-prop_sf"/>
</dbReference>
<keyword evidence="3 4" id="KW-0326">Glycosidase</keyword>
<gene>
    <name evidence="7" type="ORF">C8A01DRAFT_49082</name>
</gene>
<protein>
    <submittedName>
        <fullName evidence="7">Beta-fructofuranosidase, cell wall isozyme</fullName>
    </submittedName>
</protein>
<evidence type="ECO:0000256" key="3">
    <source>
        <dbReference type="ARBA" id="ARBA00023295"/>
    </source>
</evidence>
<evidence type="ECO:0000256" key="2">
    <source>
        <dbReference type="ARBA" id="ARBA00022801"/>
    </source>
</evidence>
<dbReference type="SUPFAM" id="SSF75005">
    <property type="entry name" value="Arabinanase/levansucrase/invertase"/>
    <property type="match status" value="1"/>
</dbReference>
<feature type="domain" description="Glycosyl hydrolase family 32 N-terminal" evidence="5">
    <location>
        <begin position="11"/>
        <end position="127"/>
    </location>
</feature>
<dbReference type="GO" id="GO:0004575">
    <property type="term" value="F:sucrose alpha-glucosidase activity"/>
    <property type="evidence" value="ECO:0007669"/>
    <property type="project" value="TreeGrafter"/>
</dbReference>
<comment type="caution">
    <text evidence="7">The sequence shown here is derived from an EMBL/GenBank/DDBJ whole genome shotgun (WGS) entry which is preliminary data.</text>
</comment>
<sequence length="461" mass="50125">MGWLNDPCAPGTEWGSISWVCAHSSDFVSWTAFDTPSLTPTATQDPCGVFTGCLSPETLEPGSLTVFYTSVSHLPIHHSLPYKGGAEVLHIATSLDSGRTWSRFEGDPVLPEPPAHLGVTGWRDPFVAPWPSLSVELGQPADTLYGTNWEVANFISLPGPEPSDVHDFLILNVEGRLQNSSSKDQTQFRVDHAQMWMCGRIRREDGQAVTMDYQYGSRIDHGAYYAGNSFWDPKIQKQAIIGWLIGPGPGDSIASVGLKRENDGPAAATSGEGMTAYTATTLCARPDERLAKLRSGPRILPLEDFERGATLSLPHGSVAWEKDLAFDMGASVGRVGLVIEHRPPDTEKRSRTAIFYDRQAEVLTIVRGKSTSVPGVNISDEVAPHPLFVFHHLAVGIFFDASALEVFANNRAALSTRVYPDTGRCFGITPCVERTGGEPDDRGFGALHVLEPFLPVVETVI</sequence>
<dbReference type="PANTHER" id="PTHR42800:SF3">
    <property type="entry name" value="GLYCOSYL HYDROLASE FAMILY 32 N-TERMINAL DOMAIN-CONTAINING PROTEIN"/>
    <property type="match status" value="1"/>
</dbReference>
<dbReference type="Proteomes" id="UP001303115">
    <property type="component" value="Unassembled WGS sequence"/>
</dbReference>
<comment type="similarity">
    <text evidence="1 4">Belongs to the glycosyl hydrolase 32 family.</text>
</comment>
<dbReference type="Pfam" id="PF08244">
    <property type="entry name" value="Glyco_hydro_32C"/>
    <property type="match status" value="1"/>
</dbReference>
<dbReference type="InterPro" id="IPR013189">
    <property type="entry name" value="Glyco_hydro_32_C"/>
</dbReference>
<evidence type="ECO:0000256" key="4">
    <source>
        <dbReference type="RuleBase" id="RU362110"/>
    </source>
</evidence>
<dbReference type="Gene3D" id="2.115.10.20">
    <property type="entry name" value="Glycosyl hydrolase domain, family 43"/>
    <property type="match status" value="2"/>
</dbReference>
<evidence type="ECO:0000259" key="5">
    <source>
        <dbReference type="Pfam" id="PF00251"/>
    </source>
</evidence>